<evidence type="ECO:0000256" key="2">
    <source>
        <dbReference type="ARBA" id="ARBA00023157"/>
    </source>
</evidence>
<evidence type="ECO:0000256" key="5">
    <source>
        <dbReference type="SAM" id="SignalP"/>
    </source>
</evidence>
<gene>
    <name evidence="7" type="ORF">HRI_000613900</name>
</gene>
<evidence type="ECO:0000256" key="3">
    <source>
        <dbReference type="ARBA" id="ARBA00038471"/>
    </source>
</evidence>
<evidence type="ECO:0000313" key="8">
    <source>
        <dbReference type="Proteomes" id="UP001165190"/>
    </source>
</evidence>
<dbReference type="InterPro" id="IPR035513">
    <property type="entry name" value="Invertase/methylesterase_inhib"/>
</dbReference>
<dbReference type="EMBL" id="BSYR01000006">
    <property type="protein sequence ID" value="GMI69446.1"/>
    <property type="molecule type" value="Genomic_DNA"/>
</dbReference>
<dbReference type="Pfam" id="PF04043">
    <property type="entry name" value="PMEI"/>
    <property type="match status" value="1"/>
</dbReference>
<accession>A0A9W7H3U7</accession>
<feature type="chain" id="PRO_5040827049" description="Pectinesterase inhibitor domain-containing protein" evidence="5">
    <location>
        <begin position="24"/>
        <end position="181"/>
    </location>
</feature>
<sequence length="181" mass="20286">MKPVTNNVASVLLFFVCLSLVNSTRVKDNNSNDDIIDETCAAVTYKNICLEGFHQENPTEDLKDGSERVVTAIKIASNNGTDIALHIEQSLDQSKNLKPEKKKAYEACEANFDTALKKLEDTLESMENEEYEKMKDDITSAIEDAKDCESGSHEDPVLSKKTKMFCKQCENAIDIITKFLH</sequence>
<feature type="coiled-coil region" evidence="4">
    <location>
        <begin position="109"/>
        <end position="136"/>
    </location>
</feature>
<dbReference type="PANTHER" id="PTHR36710:SF18">
    <property type="entry name" value="PECTINESTERASE INHIBITOR 5-RELATED"/>
    <property type="match status" value="1"/>
</dbReference>
<dbReference type="SMART" id="SM00856">
    <property type="entry name" value="PMEI"/>
    <property type="match status" value="1"/>
</dbReference>
<evidence type="ECO:0000313" key="7">
    <source>
        <dbReference type="EMBL" id="GMI69446.1"/>
    </source>
</evidence>
<dbReference type="InterPro" id="IPR052421">
    <property type="entry name" value="PCW_Enzyme_Inhibitor"/>
</dbReference>
<dbReference type="PANTHER" id="PTHR36710">
    <property type="entry name" value="PECTINESTERASE INHIBITOR-LIKE"/>
    <property type="match status" value="1"/>
</dbReference>
<feature type="domain" description="Pectinesterase inhibitor" evidence="6">
    <location>
        <begin position="31"/>
        <end position="175"/>
    </location>
</feature>
<keyword evidence="2" id="KW-1015">Disulfide bond</keyword>
<dbReference type="Proteomes" id="UP001165190">
    <property type="component" value="Unassembled WGS sequence"/>
</dbReference>
<comment type="similarity">
    <text evidence="3">Belongs to the PMEI family.</text>
</comment>
<evidence type="ECO:0000256" key="4">
    <source>
        <dbReference type="SAM" id="Coils"/>
    </source>
</evidence>
<comment type="caution">
    <text evidence="7">The sequence shown here is derived from an EMBL/GenBank/DDBJ whole genome shotgun (WGS) entry which is preliminary data.</text>
</comment>
<reference evidence="7" key="1">
    <citation type="submission" date="2023-05" db="EMBL/GenBank/DDBJ databases">
        <title>Genome and transcriptome analyses reveal genes involved in the formation of fine ridges on petal epidermal cells in Hibiscus trionum.</title>
        <authorList>
            <person name="Koshimizu S."/>
            <person name="Masuda S."/>
            <person name="Ishii T."/>
            <person name="Shirasu K."/>
            <person name="Hoshino A."/>
            <person name="Arita M."/>
        </authorList>
    </citation>
    <scope>NUCLEOTIDE SEQUENCE</scope>
    <source>
        <strain evidence="7">Hamamatsu line</strain>
    </source>
</reference>
<evidence type="ECO:0000259" key="6">
    <source>
        <dbReference type="SMART" id="SM00856"/>
    </source>
</evidence>
<keyword evidence="8" id="KW-1185">Reference proteome</keyword>
<dbReference type="InterPro" id="IPR006501">
    <property type="entry name" value="Pectinesterase_inhib_dom"/>
</dbReference>
<keyword evidence="1 5" id="KW-0732">Signal</keyword>
<dbReference type="SUPFAM" id="SSF101148">
    <property type="entry name" value="Plant invertase/pectin methylesterase inhibitor"/>
    <property type="match status" value="1"/>
</dbReference>
<dbReference type="AlphaFoldDB" id="A0A9W7H3U7"/>
<organism evidence="7 8">
    <name type="scientific">Hibiscus trionum</name>
    <name type="common">Flower of an hour</name>
    <dbReference type="NCBI Taxonomy" id="183268"/>
    <lineage>
        <taxon>Eukaryota</taxon>
        <taxon>Viridiplantae</taxon>
        <taxon>Streptophyta</taxon>
        <taxon>Embryophyta</taxon>
        <taxon>Tracheophyta</taxon>
        <taxon>Spermatophyta</taxon>
        <taxon>Magnoliopsida</taxon>
        <taxon>eudicotyledons</taxon>
        <taxon>Gunneridae</taxon>
        <taxon>Pentapetalae</taxon>
        <taxon>rosids</taxon>
        <taxon>malvids</taxon>
        <taxon>Malvales</taxon>
        <taxon>Malvaceae</taxon>
        <taxon>Malvoideae</taxon>
        <taxon>Hibiscus</taxon>
    </lineage>
</organism>
<evidence type="ECO:0000256" key="1">
    <source>
        <dbReference type="ARBA" id="ARBA00022729"/>
    </source>
</evidence>
<proteinExistence type="inferred from homology"/>
<name>A0A9W7H3U7_HIBTR</name>
<feature type="signal peptide" evidence="5">
    <location>
        <begin position="1"/>
        <end position="23"/>
    </location>
</feature>
<dbReference type="GO" id="GO:0004857">
    <property type="term" value="F:enzyme inhibitor activity"/>
    <property type="evidence" value="ECO:0007669"/>
    <property type="project" value="InterPro"/>
</dbReference>
<dbReference type="NCBIfam" id="TIGR01614">
    <property type="entry name" value="PME_inhib"/>
    <property type="match status" value="1"/>
</dbReference>
<protein>
    <recommendedName>
        <fullName evidence="6">Pectinesterase inhibitor domain-containing protein</fullName>
    </recommendedName>
</protein>
<keyword evidence="4" id="KW-0175">Coiled coil</keyword>
<dbReference type="Gene3D" id="1.20.140.40">
    <property type="entry name" value="Invertase/pectin methylesterase inhibitor family protein"/>
    <property type="match status" value="1"/>
</dbReference>